<dbReference type="AlphaFoldDB" id="A0A0H2Q1M6"/>
<dbReference type="Proteomes" id="UP000196074">
    <property type="component" value="Unassembled WGS sequence"/>
</dbReference>
<proteinExistence type="predicted"/>
<dbReference type="GeneID" id="60872545"/>
<protein>
    <submittedName>
        <fullName evidence="1">Uncharacterized protein</fullName>
    </submittedName>
</protein>
<organism evidence="1 2">
    <name type="scientific">Enterococcus cecorum</name>
    <dbReference type="NCBI Taxonomy" id="44008"/>
    <lineage>
        <taxon>Bacteria</taxon>
        <taxon>Bacillati</taxon>
        <taxon>Bacillota</taxon>
        <taxon>Bacilli</taxon>
        <taxon>Lactobacillales</taxon>
        <taxon>Enterococcaceae</taxon>
        <taxon>Enterococcus</taxon>
    </lineage>
</organism>
<accession>A0A0H2Q1M6</accession>
<gene>
    <name evidence="1" type="ORF">B5E88_01415</name>
</gene>
<evidence type="ECO:0000313" key="1">
    <source>
        <dbReference type="EMBL" id="OUQ11545.1"/>
    </source>
</evidence>
<dbReference type="EMBL" id="NFLC01000002">
    <property type="protein sequence ID" value="OUQ11545.1"/>
    <property type="molecule type" value="Genomic_DNA"/>
</dbReference>
<comment type="caution">
    <text evidence="1">The sequence shown here is derived from an EMBL/GenBank/DDBJ whole genome shotgun (WGS) entry which is preliminary data.</text>
</comment>
<reference evidence="2" key="1">
    <citation type="submission" date="2017-04" db="EMBL/GenBank/DDBJ databases">
        <title>Function of individual gut microbiota members based on whole genome sequencing of pure cultures obtained from chicken caecum.</title>
        <authorList>
            <person name="Medvecky M."/>
            <person name="Cejkova D."/>
            <person name="Polansky O."/>
            <person name="Karasova D."/>
            <person name="Kubasova T."/>
            <person name="Cizek A."/>
            <person name="Rychlik I."/>
        </authorList>
    </citation>
    <scope>NUCLEOTIDE SEQUENCE [LARGE SCALE GENOMIC DNA]</scope>
    <source>
        <strain evidence="2">An144</strain>
    </source>
</reference>
<dbReference type="RefSeq" id="WP_016250830.1">
    <property type="nucleotide sequence ID" value="NZ_CP010060.1"/>
</dbReference>
<evidence type="ECO:0000313" key="2">
    <source>
        <dbReference type="Proteomes" id="UP000196074"/>
    </source>
</evidence>
<sequence>MNDVLHIRQYKIILAESVPELALAELSEFGTWLNPLPRHYVLILKSNELPIADPVVFEKEFKEKTALSDKDVTIEATFGPFTLQRAADTKWF</sequence>
<name>A0A0H2Q1M6_9ENTE</name>